<dbReference type="AlphaFoldDB" id="A0A286UF52"/>
<dbReference type="InterPro" id="IPR033379">
    <property type="entry name" value="Acid_Pase_AS"/>
</dbReference>
<protein>
    <submittedName>
        <fullName evidence="3">Phosphoglycerate mutase</fullName>
    </submittedName>
</protein>
<organism evidence="3 4">
    <name type="scientific">Pyrrhoderma noxium</name>
    <dbReference type="NCBI Taxonomy" id="2282107"/>
    <lineage>
        <taxon>Eukaryota</taxon>
        <taxon>Fungi</taxon>
        <taxon>Dikarya</taxon>
        <taxon>Basidiomycota</taxon>
        <taxon>Agaricomycotina</taxon>
        <taxon>Agaricomycetes</taxon>
        <taxon>Hymenochaetales</taxon>
        <taxon>Hymenochaetaceae</taxon>
        <taxon>Pyrrhoderma</taxon>
    </lineage>
</organism>
<dbReference type="STRING" id="2282107.A0A286UF52"/>
<dbReference type="GO" id="GO:0003993">
    <property type="term" value="F:acid phosphatase activity"/>
    <property type="evidence" value="ECO:0007669"/>
    <property type="project" value="TreeGrafter"/>
</dbReference>
<dbReference type="InterPro" id="IPR000560">
    <property type="entry name" value="His_Pase_clade-2"/>
</dbReference>
<dbReference type="EMBL" id="NBII01000006">
    <property type="protein sequence ID" value="PAV18221.1"/>
    <property type="molecule type" value="Genomic_DNA"/>
</dbReference>
<accession>A0A286UF52</accession>
<keyword evidence="2" id="KW-0732">Signal</keyword>
<dbReference type="Proteomes" id="UP000217199">
    <property type="component" value="Unassembled WGS sequence"/>
</dbReference>
<sequence>MMGNQRSACTVLFALLLAARSLALPSTKHKYSASSYVGLSTSAIFPTPNATNAATEYDSYFPPLSVVGNAGPTPTGDEAELLATATSVPKITGAYPLQEPATADNKSSFDVRKSWGPLSPMFSVDSFGLPEASMLIPEGCKLDQVHLVHRHGARYPSSGYDFAEKLHNATVDGSGFTAKGDLAFLNAWTYKLGEELLTPFGRQQLFDLGVSFRIKYGELLKDFTGLPVFRTTSEYRMVQSAENFAAGFFGIPDYLTNYRQSITIEDWYDATLNNTLAPYCEMQNTIGYVGFDVGDKWAEIYLKNALSRVGSQIEGLNLTITDLFEMRELCAFETVALGASAFCDLFTEEEWKGYEYYQDLAFWYTYGPGNPTTASIGIGYVHELVSRLTQTPITVHNSTTNATLDNNNITFPLNQPIYVDATHDTIITAILVAMNFTSFASEGPLPMDHRPKKQVYYANQLAPFAAQLVGQVMSCPANSNTENTASETQQYIRWLLNDGVVPLTGITGCAEDKNGLCLLSTFISSMQSRVTEVDFAQDCNGNYTFDVWTDKIIDGRPSKSMFA</sequence>
<feature type="chain" id="PRO_5013662430" evidence="2">
    <location>
        <begin position="24"/>
        <end position="563"/>
    </location>
</feature>
<keyword evidence="1" id="KW-0378">Hydrolase</keyword>
<reference evidence="3 4" key="1">
    <citation type="journal article" date="2017" name="Mol. Ecol.">
        <title>Comparative and population genomic landscape of Phellinus noxius: A hypervariable fungus causing root rot in trees.</title>
        <authorList>
            <person name="Chung C.L."/>
            <person name="Lee T.J."/>
            <person name="Akiba M."/>
            <person name="Lee H.H."/>
            <person name="Kuo T.H."/>
            <person name="Liu D."/>
            <person name="Ke H.M."/>
            <person name="Yokoi T."/>
            <person name="Roa M.B."/>
            <person name="Lu M.J."/>
            <person name="Chang Y.Y."/>
            <person name="Ann P.J."/>
            <person name="Tsai J.N."/>
            <person name="Chen C.Y."/>
            <person name="Tzean S.S."/>
            <person name="Ota Y."/>
            <person name="Hattori T."/>
            <person name="Sahashi N."/>
            <person name="Liou R.F."/>
            <person name="Kikuchi T."/>
            <person name="Tsai I.J."/>
        </authorList>
    </citation>
    <scope>NUCLEOTIDE SEQUENCE [LARGE SCALE GENOMIC DNA]</scope>
    <source>
        <strain evidence="3 4">FFPRI411160</strain>
    </source>
</reference>
<dbReference type="PROSITE" id="PS00778">
    <property type="entry name" value="HIS_ACID_PHOSPHAT_2"/>
    <property type="match status" value="1"/>
</dbReference>
<comment type="caution">
    <text evidence="3">The sequence shown here is derived from an EMBL/GenBank/DDBJ whole genome shotgun (WGS) entry which is preliminary data.</text>
</comment>
<evidence type="ECO:0000313" key="4">
    <source>
        <dbReference type="Proteomes" id="UP000217199"/>
    </source>
</evidence>
<evidence type="ECO:0000313" key="3">
    <source>
        <dbReference type="EMBL" id="PAV18221.1"/>
    </source>
</evidence>
<dbReference type="Pfam" id="PF00328">
    <property type="entry name" value="His_Phos_2"/>
    <property type="match status" value="1"/>
</dbReference>
<dbReference type="OrthoDB" id="6509975at2759"/>
<evidence type="ECO:0000256" key="1">
    <source>
        <dbReference type="ARBA" id="ARBA00022801"/>
    </source>
</evidence>
<gene>
    <name evidence="3" type="ORF">PNOK_0670700</name>
</gene>
<dbReference type="PANTHER" id="PTHR20963">
    <property type="entry name" value="MULTIPLE INOSITOL POLYPHOSPHATE PHOSPHATASE-RELATED"/>
    <property type="match status" value="1"/>
</dbReference>
<dbReference type="SUPFAM" id="SSF53254">
    <property type="entry name" value="Phosphoglycerate mutase-like"/>
    <property type="match status" value="1"/>
</dbReference>
<dbReference type="PROSITE" id="PS00616">
    <property type="entry name" value="HIS_ACID_PHOSPHAT_1"/>
    <property type="match status" value="1"/>
</dbReference>
<dbReference type="PANTHER" id="PTHR20963:SF42">
    <property type="entry name" value="PHOSPHOGLYCERATE MUTASE-LIKE PROTEIN"/>
    <property type="match status" value="1"/>
</dbReference>
<feature type="signal peptide" evidence="2">
    <location>
        <begin position="1"/>
        <end position="23"/>
    </location>
</feature>
<evidence type="ECO:0000256" key="2">
    <source>
        <dbReference type="SAM" id="SignalP"/>
    </source>
</evidence>
<keyword evidence="4" id="KW-1185">Reference proteome</keyword>
<dbReference type="Gene3D" id="3.40.50.1240">
    <property type="entry name" value="Phosphoglycerate mutase-like"/>
    <property type="match status" value="1"/>
</dbReference>
<dbReference type="InParanoid" id="A0A286UF52"/>
<dbReference type="InterPro" id="IPR029033">
    <property type="entry name" value="His_PPase_superfam"/>
</dbReference>
<proteinExistence type="predicted"/>
<dbReference type="CDD" id="cd07061">
    <property type="entry name" value="HP_HAP_like"/>
    <property type="match status" value="1"/>
</dbReference>
<name>A0A286UF52_9AGAM</name>